<dbReference type="InParanoid" id="A0A194XSU4"/>
<feature type="compositionally biased region" description="Polar residues" evidence="9">
    <location>
        <begin position="42"/>
        <end position="61"/>
    </location>
</feature>
<proteinExistence type="predicted"/>
<dbReference type="PANTHER" id="PTHR46179">
    <property type="entry name" value="ZINC FINGER PROTEIN"/>
    <property type="match status" value="1"/>
</dbReference>
<dbReference type="GO" id="GO:0005634">
    <property type="term" value="C:nucleus"/>
    <property type="evidence" value="ECO:0007669"/>
    <property type="project" value="UniProtKB-SubCell"/>
</dbReference>
<evidence type="ECO:0000256" key="4">
    <source>
        <dbReference type="ARBA" id="ARBA00022833"/>
    </source>
</evidence>
<evidence type="ECO:0000256" key="2">
    <source>
        <dbReference type="ARBA" id="ARBA00022723"/>
    </source>
</evidence>
<dbReference type="GO" id="GO:0006357">
    <property type="term" value="P:regulation of transcription by RNA polymerase II"/>
    <property type="evidence" value="ECO:0007669"/>
    <property type="project" value="TreeGrafter"/>
</dbReference>
<evidence type="ECO:0000256" key="1">
    <source>
        <dbReference type="ARBA" id="ARBA00004123"/>
    </source>
</evidence>
<dbReference type="SMART" id="SM00355">
    <property type="entry name" value="ZnF_C2H2"/>
    <property type="match status" value="3"/>
</dbReference>
<feature type="compositionally biased region" description="Polar residues" evidence="9">
    <location>
        <begin position="16"/>
        <end position="32"/>
    </location>
</feature>
<feature type="region of interest" description="Disordered" evidence="9">
    <location>
        <begin position="174"/>
        <end position="194"/>
    </location>
</feature>
<dbReference type="SUPFAM" id="SSF57667">
    <property type="entry name" value="beta-beta-alpha zinc fingers"/>
    <property type="match status" value="1"/>
</dbReference>
<dbReference type="PANTHER" id="PTHR46179:SF13">
    <property type="entry name" value="C2H2-TYPE DOMAIN-CONTAINING PROTEIN"/>
    <property type="match status" value="1"/>
</dbReference>
<evidence type="ECO:0000313" key="12">
    <source>
        <dbReference type="Proteomes" id="UP000070700"/>
    </source>
</evidence>
<keyword evidence="12" id="KW-1185">Reference proteome</keyword>
<dbReference type="Gene3D" id="3.30.160.60">
    <property type="entry name" value="Classic Zinc Finger"/>
    <property type="match status" value="1"/>
</dbReference>
<feature type="domain" description="C2H2-type" evidence="10">
    <location>
        <begin position="85"/>
        <end position="112"/>
    </location>
</feature>
<evidence type="ECO:0000256" key="5">
    <source>
        <dbReference type="ARBA" id="ARBA00023015"/>
    </source>
</evidence>
<keyword evidence="3 8" id="KW-0863">Zinc-finger</keyword>
<evidence type="ECO:0000256" key="6">
    <source>
        <dbReference type="ARBA" id="ARBA00023163"/>
    </source>
</evidence>
<reference evidence="11 12" key="1">
    <citation type="submission" date="2015-10" db="EMBL/GenBank/DDBJ databases">
        <title>Full genome of DAOMC 229536 Phialocephala scopiformis, a fungal endophyte of spruce producing the potent anti-insectan compound rugulosin.</title>
        <authorList>
            <consortium name="DOE Joint Genome Institute"/>
            <person name="Walker A.K."/>
            <person name="Frasz S.L."/>
            <person name="Seifert K.A."/>
            <person name="Miller J.D."/>
            <person name="Mondo S.J."/>
            <person name="Labutti K."/>
            <person name="Lipzen A."/>
            <person name="Dockter R."/>
            <person name="Kennedy M."/>
            <person name="Grigoriev I.V."/>
            <person name="Spatafora J.W."/>
        </authorList>
    </citation>
    <scope>NUCLEOTIDE SEQUENCE [LARGE SCALE GENOMIC DNA]</scope>
    <source>
        <strain evidence="11 12">CBS 120377</strain>
    </source>
</reference>
<feature type="region of interest" description="Disordered" evidence="9">
    <location>
        <begin position="1"/>
        <end position="80"/>
    </location>
</feature>
<dbReference type="RefSeq" id="XP_018077730.1">
    <property type="nucleotide sequence ID" value="XM_018219233.1"/>
</dbReference>
<keyword evidence="4" id="KW-0862">Zinc</keyword>
<dbReference type="KEGG" id="psco:LY89DRAFT_728128"/>
<evidence type="ECO:0000256" key="9">
    <source>
        <dbReference type="SAM" id="MobiDB-lite"/>
    </source>
</evidence>
<keyword evidence="5" id="KW-0805">Transcription regulation</keyword>
<name>A0A194XSU4_MOLSC</name>
<keyword evidence="7" id="KW-0539">Nucleus</keyword>
<evidence type="ECO:0000256" key="7">
    <source>
        <dbReference type="ARBA" id="ARBA00023242"/>
    </source>
</evidence>
<dbReference type="Proteomes" id="UP000070700">
    <property type="component" value="Unassembled WGS sequence"/>
</dbReference>
<accession>A0A194XSU4</accession>
<gene>
    <name evidence="11" type="ORF">LY89DRAFT_728128</name>
</gene>
<sequence length="194" mass="21568">MADASSYPLPVHDSNFDNPDVTSNQSTTSNYISVLPDDGPETSPSMPSLTPSRSQTHSTAAYASPENTEDGNDEPVQSSPVTFEFNCPHCREKRASRALLNKHIKTHTQPYRCGHQGCAVGKATQRDLDRHQDTHGKIRRYFCPVYGCAYDVHGIQGGFSRRLDNAKRHLKTTHDNSQGLSVLREDSQGRLERV</sequence>
<organism evidence="11 12">
    <name type="scientific">Mollisia scopiformis</name>
    <name type="common">Conifer needle endophyte fungus</name>
    <name type="synonym">Phialocephala scopiformis</name>
    <dbReference type="NCBI Taxonomy" id="149040"/>
    <lineage>
        <taxon>Eukaryota</taxon>
        <taxon>Fungi</taxon>
        <taxon>Dikarya</taxon>
        <taxon>Ascomycota</taxon>
        <taxon>Pezizomycotina</taxon>
        <taxon>Leotiomycetes</taxon>
        <taxon>Helotiales</taxon>
        <taxon>Mollisiaceae</taxon>
        <taxon>Mollisia</taxon>
    </lineage>
</organism>
<dbReference type="GO" id="GO:0008270">
    <property type="term" value="F:zinc ion binding"/>
    <property type="evidence" value="ECO:0007669"/>
    <property type="project" value="UniProtKB-KW"/>
</dbReference>
<evidence type="ECO:0000259" key="10">
    <source>
        <dbReference type="PROSITE" id="PS50157"/>
    </source>
</evidence>
<dbReference type="AlphaFoldDB" id="A0A194XSU4"/>
<dbReference type="PROSITE" id="PS50157">
    <property type="entry name" value="ZINC_FINGER_C2H2_2"/>
    <property type="match status" value="1"/>
</dbReference>
<dbReference type="OrthoDB" id="654211at2759"/>
<evidence type="ECO:0000313" key="11">
    <source>
        <dbReference type="EMBL" id="KUJ23375.1"/>
    </source>
</evidence>
<feature type="compositionally biased region" description="Basic and acidic residues" evidence="9">
    <location>
        <begin position="183"/>
        <end position="194"/>
    </location>
</feature>
<dbReference type="GeneID" id="28828959"/>
<evidence type="ECO:0000256" key="3">
    <source>
        <dbReference type="ARBA" id="ARBA00022771"/>
    </source>
</evidence>
<dbReference type="InterPro" id="IPR036236">
    <property type="entry name" value="Znf_C2H2_sf"/>
</dbReference>
<evidence type="ECO:0000256" key="8">
    <source>
        <dbReference type="PROSITE-ProRule" id="PRU00042"/>
    </source>
</evidence>
<dbReference type="InterPro" id="IPR013087">
    <property type="entry name" value="Znf_C2H2_type"/>
</dbReference>
<dbReference type="EMBL" id="KQ947405">
    <property type="protein sequence ID" value="KUJ23375.1"/>
    <property type="molecule type" value="Genomic_DNA"/>
</dbReference>
<comment type="subcellular location">
    <subcellularLocation>
        <location evidence="1">Nucleus</location>
    </subcellularLocation>
</comment>
<keyword evidence="2" id="KW-0479">Metal-binding</keyword>
<protein>
    <recommendedName>
        <fullName evidence="10">C2H2-type domain-containing protein</fullName>
    </recommendedName>
</protein>
<dbReference type="InterPro" id="IPR051061">
    <property type="entry name" value="Zinc_finger_trans_reg"/>
</dbReference>
<keyword evidence="6" id="KW-0804">Transcription</keyword>